<gene>
    <name evidence="1" type="ORF">SDRG_16478</name>
</gene>
<dbReference type="OrthoDB" id="79648at2759"/>
<organism evidence="1 2">
    <name type="scientific">Saprolegnia diclina (strain VS20)</name>
    <dbReference type="NCBI Taxonomy" id="1156394"/>
    <lineage>
        <taxon>Eukaryota</taxon>
        <taxon>Sar</taxon>
        <taxon>Stramenopiles</taxon>
        <taxon>Oomycota</taxon>
        <taxon>Saprolegniomycetes</taxon>
        <taxon>Saprolegniales</taxon>
        <taxon>Saprolegniaceae</taxon>
        <taxon>Saprolegnia</taxon>
    </lineage>
</organism>
<proteinExistence type="predicted"/>
<dbReference type="RefSeq" id="XP_008620914.1">
    <property type="nucleotide sequence ID" value="XM_008622692.1"/>
</dbReference>
<dbReference type="Proteomes" id="UP000030762">
    <property type="component" value="Unassembled WGS sequence"/>
</dbReference>
<evidence type="ECO:0000313" key="2">
    <source>
        <dbReference type="Proteomes" id="UP000030762"/>
    </source>
</evidence>
<dbReference type="EMBL" id="JH767262">
    <property type="protein sequence ID" value="EQC25657.1"/>
    <property type="molecule type" value="Genomic_DNA"/>
</dbReference>
<evidence type="ECO:0000313" key="1">
    <source>
        <dbReference type="EMBL" id="EQC25657.1"/>
    </source>
</evidence>
<dbReference type="InParanoid" id="T0R836"/>
<protein>
    <submittedName>
        <fullName evidence="1">Uncharacterized protein</fullName>
    </submittedName>
</protein>
<sequence length="366" mass="41871">MSHNQLLLNMSTRAPTKRVKRRRSQVVLALRAHIHALESTRVRLGRARIAPLPWADVAGALQDDMLQGVAENRRLKKELRHVEALTTYLQSLVLTLRPPKSLDFRETWRHSHLGAGDATARETAYAWILNQLRFNTDRAMQQRPFPSRSGGDLEYLDVDVRVSDDGVFTTHVAHEFFVRASLLDTTDSIWYAEETFNDVYRQLRQRQPSRLALPVRARDWVRYQQEEAGSNDQELKMNYLFGRFDNVGDGHSIVVARSILQDDAFPVAATAWSVESSQWVLLVATPMGTRCRTYYTMHHPCTAEGYVSLEALAACCNVPPAETDAARITGLRHFFHELHTHQRAFFRDHVHRVLATLRRSSSFANS</sequence>
<keyword evidence="2" id="KW-1185">Reference proteome</keyword>
<accession>T0R836</accession>
<dbReference type="VEuPathDB" id="FungiDB:SDRG_16478"/>
<dbReference type="GeneID" id="19957205"/>
<dbReference type="AlphaFoldDB" id="T0R836"/>
<reference evidence="1 2" key="1">
    <citation type="submission" date="2012-04" db="EMBL/GenBank/DDBJ databases">
        <title>The Genome Sequence of Saprolegnia declina VS20.</title>
        <authorList>
            <consortium name="The Broad Institute Genome Sequencing Platform"/>
            <person name="Russ C."/>
            <person name="Nusbaum C."/>
            <person name="Tyler B."/>
            <person name="van West P."/>
            <person name="Dieguez-Uribeondo J."/>
            <person name="de Bruijn I."/>
            <person name="Tripathy S."/>
            <person name="Jiang R."/>
            <person name="Young S.K."/>
            <person name="Zeng Q."/>
            <person name="Gargeya S."/>
            <person name="Fitzgerald M."/>
            <person name="Haas B."/>
            <person name="Abouelleil A."/>
            <person name="Alvarado L."/>
            <person name="Arachchi H.M."/>
            <person name="Berlin A."/>
            <person name="Chapman S.B."/>
            <person name="Goldberg J."/>
            <person name="Griggs A."/>
            <person name="Gujja S."/>
            <person name="Hansen M."/>
            <person name="Howarth C."/>
            <person name="Imamovic A."/>
            <person name="Larimer J."/>
            <person name="McCowen C."/>
            <person name="Montmayeur A."/>
            <person name="Murphy C."/>
            <person name="Neiman D."/>
            <person name="Pearson M."/>
            <person name="Priest M."/>
            <person name="Roberts A."/>
            <person name="Saif S."/>
            <person name="Shea T."/>
            <person name="Sisk P."/>
            <person name="Sykes S."/>
            <person name="Wortman J."/>
            <person name="Nusbaum C."/>
            <person name="Birren B."/>
        </authorList>
    </citation>
    <scope>NUCLEOTIDE SEQUENCE [LARGE SCALE GENOMIC DNA]</scope>
    <source>
        <strain evidence="1 2">VS20</strain>
    </source>
</reference>
<name>T0R836_SAPDV</name>
<dbReference type="OMA" id="TTHVAHE"/>